<name>A0ABS8V0N7_DATST</name>
<proteinExistence type="predicted"/>
<feature type="compositionally biased region" description="Basic residues" evidence="1">
    <location>
        <begin position="1"/>
        <end position="17"/>
    </location>
</feature>
<feature type="compositionally biased region" description="Low complexity" evidence="1">
    <location>
        <begin position="18"/>
        <end position="51"/>
    </location>
</feature>
<organism evidence="2 3">
    <name type="scientific">Datura stramonium</name>
    <name type="common">Jimsonweed</name>
    <name type="synonym">Common thornapple</name>
    <dbReference type="NCBI Taxonomy" id="4076"/>
    <lineage>
        <taxon>Eukaryota</taxon>
        <taxon>Viridiplantae</taxon>
        <taxon>Streptophyta</taxon>
        <taxon>Embryophyta</taxon>
        <taxon>Tracheophyta</taxon>
        <taxon>Spermatophyta</taxon>
        <taxon>Magnoliopsida</taxon>
        <taxon>eudicotyledons</taxon>
        <taxon>Gunneridae</taxon>
        <taxon>Pentapetalae</taxon>
        <taxon>asterids</taxon>
        <taxon>lamiids</taxon>
        <taxon>Solanales</taxon>
        <taxon>Solanaceae</taxon>
        <taxon>Solanoideae</taxon>
        <taxon>Datureae</taxon>
        <taxon>Datura</taxon>
    </lineage>
</organism>
<gene>
    <name evidence="2" type="ORF">HAX54_025446</name>
</gene>
<feature type="region of interest" description="Disordered" evidence="1">
    <location>
        <begin position="1"/>
        <end position="63"/>
    </location>
</feature>
<reference evidence="2 3" key="1">
    <citation type="journal article" date="2021" name="BMC Genomics">
        <title>Datura genome reveals duplications of psychoactive alkaloid biosynthetic genes and high mutation rate following tissue culture.</title>
        <authorList>
            <person name="Rajewski A."/>
            <person name="Carter-House D."/>
            <person name="Stajich J."/>
            <person name="Litt A."/>
        </authorList>
    </citation>
    <scope>NUCLEOTIDE SEQUENCE [LARGE SCALE GENOMIC DNA]</scope>
    <source>
        <strain evidence="2">AR-01</strain>
    </source>
</reference>
<evidence type="ECO:0000313" key="3">
    <source>
        <dbReference type="Proteomes" id="UP000823775"/>
    </source>
</evidence>
<evidence type="ECO:0000256" key="1">
    <source>
        <dbReference type="SAM" id="MobiDB-lite"/>
    </source>
</evidence>
<dbReference type="EMBL" id="JACEIK010003091">
    <property type="protein sequence ID" value="MCD9640249.1"/>
    <property type="molecule type" value="Genomic_DNA"/>
</dbReference>
<keyword evidence="3" id="KW-1185">Reference proteome</keyword>
<accession>A0ABS8V0N7</accession>
<comment type="caution">
    <text evidence="2">The sequence shown here is derived from an EMBL/GenBank/DDBJ whole genome shotgun (WGS) entry which is preliminary data.</text>
</comment>
<protein>
    <submittedName>
        <fullName evidence="2">Uncharacterized protein</fullName>
    </submittedName>
</protein>
<dbReference type="Proteomes" id="UP000823775">
    <property type="component" value="Unassembled WGS sequence"/>
</dbReference>
<sequence>MEKIPRKGSRRSSKRLKSSTPSPSDVNISNSSSDECPESTSSLKKPSSSVSKKGKTDSSVSFDLDDKKASYKPKIKHASPEGPRSVKIDEAHGVVLNSLSSEAWEIKQSLGAVVGDLYKCTELMGKLSADMTSLQVQISLIQKEGVKSFNPVLK</sequence>
<evidence type="ECO:0000313" key="2">
    <source>
        <dbReference type="EMBL" id="MCD9640249.1"/>
    </source>
</evidence>